<feature type="non-terminal residue" evidence="1">
    <location>
        <position position="58"/>
    </location>
</feature>
<accession>A0A3P7MXI0</accession>
<sequence length="58" mass="6456">MAEGDAMSASDFYVRIENDNHPKGGLHLACCSSRAEKIVEDLEIMRVRALNKFLSSDN</sequence>
<proteinExistence type="predicted"/>
<keyword evidence="2" id="KW-1185">Reference proteome</keyword>
<organism evidence="1 2">
    <name type="scientific">Cylicostephanus goldi</name>
    <name type="common">Nematode worm</name>
    <dbReference type="NCBI Taxonomy" id="71465"/>
    <lineage>
        <taxon>Eukaryota</taxon>
        <taxon>Metazoa</taxon>
        <taxon>Ecdysozoa</taxon>
        <taxon>Nematoda</taxon>
        <taxon>Chromadorea</taxon>
        <taxon>Rhabditida</taxon>
        <taxon>Rhabditina</taxon>
        <taxon>Rhabditomorpha</taxon>
        <taxon>Strongyloidea</taxon>
        <taxon>Strongylidae</taxon>
        <taxon>Cylicostephanus</taxon>
    </lineage>
</organism>
<evidence type="ECO:0000313" key="1">
    <source>
        <dbReference type="EMBL" id="VDN31690.1"/>
    </source>
</evidence>
<dbReference type="EMBL" id="UYRV01119412">
    <property type="protein sequence ID" value="VDN31690.1"/>
    <property type="molecule type" value="Genomic_DNA"/>
</dbReference>
<dbReference type="Proteomes" id="UP000271889">
    <property type="component" value="Unassembled WGS sequence"/>
</dbReference>
<gene>
    <name evidence="1" type="ORF">CGOC_LOCUS11892</name>
</gene>
<name>A0A3P7MXI0_CYLGO</name>
<protein>
    <submittedName>
        <fullName evidence="1">Uncharacterized protein</fullName>
    </submittedName>
</protein>
<evidence type="ECO:0000313" key="2">
    <source>
        <dbReference type="Proteomes" id="UP000271889"/>
    </source>
</evidence>
<dbReference type="AlphaFoldDB" id="A0A3P7MXI0"/>
<reference evidence="1 2" key="1">
    <citation type="submission" date="2018-11" db="EMBL/GenBank/DDBJ databases">
        <authorList>
            <consortium name="Pathogen Informatics"/>
        </authorList>
    </citation>
    <scope>NUCLEOTIDE SEQUENCE [LARGE SCALE GENOMIC DNA]</scope>
</reference>